<keyword evidence="3" id="KW-1185">Reference proteome</keyword>
<evidence type="ECO:0000313" key="2">
    <source>
        <dbReference type="EMBL" id="MBB5432229.1"/>
    </source>
</evidence>
<dbReference type="AlphaFoldDB" id="A0A7W8QL32"/>
<name>A0A7W8QL32_9ACTN</name>
<dbReference type="SUPFAM" id="SSF55729">
    <property type="entry name" value="Acyl-CoA N-acyltransferases (Nat)"/>
    <property type="match status" value="1"/>
</dbReference>
<feature type="domain" description="N-acetyltransferase" evidence="1">
    <location>
        <begin position="7"/>
        <end position="151"/>
    </location>
</feature>
<proteinExistence type="predicted"/>
<evidence type="ECO:0000259" key="1">
    <source>
        <dbReference type="PROSITE" id="PS51186"/>
    </source>
</evidence>
<dbReference type="InterPro" id="IPR000182">
    <property type="entry name" value="GNAT_dom"/>
</dbReference>
<evidence type="ECO:0000313" key="3">
    <source>
        <dbReference type="Proteomes" id="UP000572635"/>
    </source>
</evidence>
<reference evidence="2 3" key="1">
    <citation type="submission" date="2020-08" db="EMBL/GenBank/DDBJ databases">
        <title>Sequencing the genomes of 1000 actinobacteria strains.</title>
        <authorList>
            <person name="Klenk H.-P."/>
        </authorList>
    </citation>
    <scope>NUCLEOTIDE SEQUENCE [LARGE SCALE GENOMIC DNA]</scope>
    <source>
        <strain evidence="2 3">DSM 44551</strain>
    </source>
</reference>
<dbReference type="Gene3D" id="3.40.630.30">
    <property type="match status" value="1"/>
</dbReference>
<accession>A0A7W8QL32</accession>
<organism evidence="2 3">
    <name type="scientific">Nocardiopsis composta</name>
    <dbReference type="NCBI Taxonomy" id="157465"/>
    <lineage>
        <taxon>Bacteria</taxon>
        <taxon>Bacillati</taxon>
        <taxon>Actinomycetota</taxon>
        <taxon>Actinomycetes</taxon>
        <taxon>Streptosporangiales</taxon>
        <taxon>Nocardiopsidaceae</taxon>
        <taxon>Nocardiopsis</taxon>
    </lineage>
</organism>
<dbReference type="InterPro" id="IPR016181">
    <property type="entry name" value="Acyl_CoA_acyltransferase"/>
</dbReference>
<dbReference type="GO" id="GO:0016747">
    <property type="term" value="F:acyltransferase activity, transferring groups other than amino-acyl groups"/>
    <property type="evidence" value="ECO:0007669"/>
    <property type="project" value="InterPro"/>
</dbReference>
<gene>
    <name evidence="2" type="ORF">HDA36_002313</name>
</gene>
<dbReference type="Proteomes" id="UP000572635">
    <property type="component" value="Unassembled WGS sequence"/>
</dbReference>
<dbReference type="RefSeq" id="WP_184391825.1">
    <property type="nucleotide sequence ID" value="NZ_BAAAJD010000088.1"/>
</dbReference>
<protein>
    <submittedName>
        <fullName evidence="2">GNAT superfamily N-acetyltransferase</fullName>
    </submittedName>
</protein>
<dbReference type="EMBL" id="JACHDB010000001">
    <property type="protein sequence ID" value="MBB5432229.1"/>
    <property type="molecule type" value="Genomic_DNA"/>
</dbReference>
<comment type="caution">
    <text evidence="2">The sequence shown here is derived from an EMBL/GenBank/DDBJ whole genome shotgun (WGS) entry which is preliminary data.</text>
</comment>
<keyword evidence="2" id="KW-0808">Transferase</keyword>
<sequence>MTTETRLTVRKALPTDAAAIAALAERDDPAAAETGETLRSRVAALVGDPSAITLVATEQEVVRGYLVGGTARSTVRPGEGQVARIEEFAVDDPHDWWPVGSALIEEARSRLRAAGAVRLIVTTSARDPAKQAFLWRCGLTLVTEAYQEELR</sequence>
<dbReference type="PROSITE" id="PS51186">
    <property type="entry name" value="GNAT"/>
    <property type="match status" value="1"/>
</dbReference>